<gene>
    <name evidence="2" type="ORF">AC578_2990</name>
</gene>
<keyword evidence="3" id="KW-1185">Reference proteome</keyword>
<accession>A0A139GX71</accession>
<dbReference type="EMBL" id="LFZN01000258">
    <property type="protein sequence ID" value="KXS94780.1"/>
    <property type="molecule type" value="Genomic_DNA"/>
</dbReference>
<evidence type="ECO:0000313" key="3">
    <source>
        <dbReference type="Proteomes" id="UP000070133"/>
    </source>
</evidence>
<dbReference type="Proteomes" id="UP000070133">
    <property type="component" value="Unassembled WGS sequence"/>
</dbReference>
<dbReference type="EMBL" id="LFZN01000258">
    <property type="protein sequence ID" value="KXS94782.1"/>
    <property type="molecule type" value="Genomic_DNA"/>
</dbReference>
<dbReference type="AlphaFoldDB" id="A0A139GX71"/>
<evidence type="ECO:0000256" key="1">
    <source>
        <dbReference type="SAM" id="MobiDB-lite"/>
    </source>
</evidence>
<sequence length="76" mass="8562">MLGIAMTFDSLRGSPGRIRTIGGLLTSEWFRDLFHSFSKLEMRAASAKESRAAQPVRTHRSALPSNKRPNKKAQKY</sequence>
<comment type="caution">
    <text evidence="2">The sequence shown here is derived from an EMBL/GenBank/DDBJ whole genome shotgun (WGS) entry which is preliminary data.</text>
</comment>
<proteinExistence type="predicted"/>
<name>A0A139GX71_9PEZI</name>
<feature type="region of interest" description="Disordered" evidence="1">
    <location>
        <begin position="45"/>
        <end position="76"/>
    </location>
</feature>
<dbReference type="EMBL" id="LFZN01000258">
    <property type="protein sequence ID" value="KXS94783.1"/>
    <property type="molecule type" value="Genomic_DNA"/>
</dbReference>
<reference evidence="2 3" key="1">
    <citation type="submission" date="2015-07" db="EMBL/GenBank/DDBJ databases">
        <title>Comparative genomics of the Sigatoka disease complex on banana suggests a link between parallel evolutionary changes in Pseudocercospora fijiensis and Pseudocercospora eumusae and increased virulence on the banana host.</title>
        <authorList>
            <person name="Chang T.-C."/>
            <person name="Salvucci A."/>
            <person name="Crous P.W."/>
            <person name="Stergiopoulos I."/>
        </authorList>
    </citation>
    <scope>NUCLEOTIDE SEQUENCE [LARGE SCALE GENOMIC DNA]</scope>
    <source>
        <strain evidence="2 3">CBS 114824</strain>
    </source>
</reference>
<evidence type="ECO:0000313" key="2">
    <source>
        <dbReference type="EMBL" id="KXS94780.1"/>
    </source>
</evidence>
<protein>
    <submittedName>
        <fullName evidence="2">Uncharacterized protein</fullName>
    </submittedName>
</protein>
<organism evidence="2 3">
    <name type="scientific">Pseudocercospora eumusae</name>
    <dbReference type="NCBI Taxonomy" id="321146"/>
    <lineage>
        <taxon>Eukaryota</taxon>
        <taxon>Fungi</taxon>
        <taxon>Dikarya</taxon>
        <taxon>Ascomycota</taxon>
        <taxon>Pezizomycotina</taxon>
        <taxon>Dothideomycetes</taxon>
        <taxon>Dothideomycetidae</taxon>
        <taxon>Mycosphaerellales</taxon>
        <taxon>Mycosphaerellaceae</taxon>
        <taxon>Pseudocercospora</taxon>
    </lineage>
</organism>